<dbReference type="VEuPathDB" id="FungiDB:PV06_11748"/>
<dbReference type="Proteomes" id="UP000053342">
    <property type="component" value="Unassembled WGS sequence"/>
</dbReference>
<keyword evidence="3" id="KW-1185">Reference proteome</keyword>
<sequence length="332" mass="37888">MTTLYNWRRMTCEWTPSNLIHSTSSNSPRQRTSRGNFMKSRLYFNPISNTTLELFGQESMSPAGEERNRRWYRGYSGAWKNGRGRKLFPDLKAYSPSNNPRHNLEHSRDNASSIKAAAGPSPAHDFHHPTDSCDTANLYSGMSHKSSDNGVLELYIDSQQGRRSESAQRPILLVPRRRRWHPRVAARPNQPTSLARFRPRIIPREESMTNRIYRDETGFFNQVLHPFEYPSAKINNARVKLADVFVSTVPAATGTPAAVYASWTAKGFSFHVLRRGPSGNKVALLRTASGRRERAVSFEEIHLEGGWSGATEDWIRFRTWELQPRATEIVID</sequence>
<dbReference type="RefSeq" id="XP_016256138.1">
    <property type="nucleotide sequence ID" value="XM_016413474.1"/>
</dbReference>
<evidence type="ECO:0000256" key="1">
    <source>
        <dbReference type="SAM" id="MobiDB-lite"/>
    </source>
</evidence>
<dbReference type="EMBL" id="KN847390">
    <property type="protein sequence ID" value="KIW35922.1"/>
    <property type="molecule type" value="Genomic_DNA"/>
</dbReference>
<name>A0A0D2BEK2_9EURO</name>
<reference evidence="2 3" key="1">
    <citation type="submission" date="2015-01" db="EMBL/GenBank/DDBJ databases">
        <title>The Genome Sequence of Exophiala oligosperma CBS72588.</title>
        <authorList>
            <consortium name="The Broad Institute Genomics Platform"/>
            <person name="Cuomo C."/>
            <person name="de Hoog S."/>
            <person name="Gorbushina A."/>
            <person name="Stielow B."/>
            <person name="Teixiera M."/>
            <person name="Abouelleil A."/>
            <person name="Chapman S.B."/>
            <person name="Priest M."/>
            <person name="Young S.K."/>
            <person name="Wortman J."/>
            <person name="Nusbaum C."/>
            <person name="Birren B."/>
        </authorList>
    </citation>
    <scope>NUCLEOTIDE SEQUENCE [LARGE SCALE GENOMIC DNA]</scope>
    <source>
        <strain evidence="2 3">CBS 72588</strain>
    </source>
</reference>
<evidence type="ECO:0000313" key="2">
    <source>
        <dbReference type="EMBL" id="KIW35922.1"/>
    </source>
</evidence>
<accession>A0A0D2BEK2</accession>
<dbReference type="GeneID" id="27363822"/>
<proteinExistence type="predicted"/>
<evidence type="ECO:0000313" key="3">
    <source>
        <dbReference type="Proteomes" id="UP000053342"/>
    </source>
</evidence>
<dbReference type="AlphaFoldDB" id="A0A0D2BEK2"/>
<dbReference type="OrthoDB" id="4120764at2759"/>
<protein>
    <submittedName>
        <fullName evidence="2">Uncharacterized protein</fullName>
    </submittedName>
</protein>
<feature type="region of interest" description="Disordered" evidence="1">
    <location>
        <begin position="93"/>
        <end position="126"/>
    </location>
</feature>
<dbReference type="HOGENOM" id="CLU_836868_0_0_1"/>
<gene>
    <name evidence="2" type="ORF">PV06_11748</name>
</gene>
<organism evidence="2 3">
    <name type="scientific">Exophiala oligosperma</name>
    <dbReference type="NCBI Taxonomy" id="215243"/>
    <lineage>
        <taxon>Eukaryota</taxon>
        <taxon>Fungi</taxon>
        <taxon>Dikarya</taxon>
        <taxon>Ascomycota</taxon>
        <taxon>Pezizomycotina</taxon>
        <taxon>Eurotiomycetes</taxon>
        <taxon>Chaetothyriomycetidae</taxon>
        <taxon>Chaetothyriales</taxon>
        <taxon>Herpotrichiellaceae</taxon>
        <taxon>Exophiala</taxon>
    </lineage>
</organism>